<name>A0A512AMC1_9SPHN</name>
<evidence type="ECO:0000256" key="1">
    <source>
        <dbReference type="ARBA" id="ARBA00006723"/>
    </source>
</evidence>
<dbReference type="Proteomes" id="UP000321464">
    <property type="component" value="Unassembled WGS sequence"/>
</dbReference>
<proteinExistence type="inferred from homology"/>
<evidence type="ECO:0000256" key="4">
    <source>
        <dbReference type="RuleBase" id="RU362032"/>
    </source>
</evidence>
<evidence type="ECO:0000256" key="3">
    <source>
        <dbReference type="PIRSR" id="PIRSR618191-1"/>
    </source>
</evidence>
<dbReference type="InterPro" id="IPR014347">
    <property type="entry name" value="Tautomerase/MIF_sf"/>
</dbReference>
<keyword evidence="2 4" id="KW-0413">Isomerase</keyword>
<evidence type="ECO:0000256" key="2">
    <source>
        <dbReference type="ARBA" id="ARBA00023235"/>
    </source>
</evidence>
<dbReference type="Pfam" id="PF01361">
    <property type="entry name" value="Tautomerase"/>
    <property type="match status" value="1"/>
</dbReference>
<gene>
    <name evidence="6" type="ORF">NSE01_26870</name>
</gene>
<dbReference type="SUPFAM" id="SSF55331">
    <property type="entry name" value="Tautomerase/MIF"/>
    <property type="match status" value="1"/>
</dbReference>
<dbReference type="AlphaFoldDB" id="A0A512AMC1"/>
<accession>A0A512AMC1</accession>
<comment type="caution">
    <text evidence="6">The sequence shown here is derived from an EMBL/GenBank/DDBJ whole genome shotgun (WGS) entry which is preliminary data.</text>
</comment>
<comment type="similarity">
    <text evidence="1 4">Belongs to the 4-oxalocrotonate tautomerase family.</text>
</comment>
<dbReference type="EC" id="5.3.2.-" evidence="4"/>
<dbReference type="OrthoDB" id="8635217at2"/>
<feature type="domain" description="4-oxalocrotonate tautomerase-like" evidence="5">
    <location>
        <begin position="2"/>
        <end position="60"/>
    </location>
</feature>
<reference evidence="6 7" key="1">
    <citation type="submission" date="2019-07" db="EMBL/GenBank/DDBJ databases">
        <title>Whole genome shotgun sequence of Novosphingobium sediminis NBRC 106119.</title>
        <authorList>
            <person name="Hosoyama A."/>
            <person name="Uohara A."/>
            <person name="Ohji S."/>
            <person name="Ichikawa N."/>
        </authorList>
    </citation>
    <scope>NUCLEOTIDE SEQUENCE [LARGE SCALE GENOMIC DNA]</scope>
    <source>
        <strain evidence="6 7">NBRC 106119</strain>
    </source>
</reference>
<dbReference type="InterPro" id="IPR004370">
    <property type="entry name" value="4-OT-like_dom"/>
</dbReference>
<dbReference type="PANTHER" id="PTHR35530:SF1">
    <property type="entry name" value="2-HYDROXYMUCONATE TAUTOMERASE"/>
    <property type="match status" value="1"/>
</dbReference>
<sequence length="72" mass="7811">MPIISVVIAEGRTTAMKRRFIRAITEATVEALGVKPDQVRVMLNELPLGHYAVAGETFAERAENAATIKEAS</sequence>
<evidence type="ECO:0000313" key="7">
    <source>
        <dbReference type="Proteomes" id="UP000321464"/>
    </source>
</evidence>
<evidence type="ECO:0000313" key="6">
    <source>
        <dbReference type="EMBL" id="GEO00855.1"/>
    </source>
</evidence>
<feature type="active site" description="Proton acceptor; via imino nitrogen" evidence="3">
    <location>
        <position position="2"/>
    </location>
</feature>
<dbReference type="PANTHER" id="PTHR35530">
    <property type="entry name" value="TAUTOMERASE-RELATED"/>
    <property type="match status" value="1"/>
</dbReference>
<evidence type="ECO:0000259" key="5">
    <source>
        <dbReference type="Pfam" id="PF01361"/>
    </source>
</evidence>
<dbReference type="GO" id="GO:0016853">
    <property type="term" value="F:isomerase activity"/>
    <property type="evidence" value="ECO:0007669"/>
    <property type="project" value="UniProtKB-UniRule"/>
</dbReference>
<dbReference type="Gene3D" id="3.30.429.10">
    <property type="entry name" value="Macrophage Migration Inhibitory Factor"/>
    <property type="match status" value="1"/>
</dbReference>
<organism evidence="6 7">
    <name type="scientific">Novosphingobium sediminis</name>
    <dbReference type="NCBI Taxonomy" id="707214"/>
    <lineage>
        <taxon>Bacteria</taxon>
        <taxon>Pseudomonadati</taxon>
        <taxon>Pseudomonadota</taxon>
        <taxon>Alphaproteobacteria</taxon>
        <taxon>Sphingomonadales</taxon>
        <taxon>Sphingomonadaceae</taxon>
        <taxon>Novosphingobium</taxon>
    </lineage>
</organism>
<dbReference type="NCBIfam" id="TIGR00013">
    <property type="entry name" value="taut"/>
    <property type="match status" value="1"/>
</dbReference>
<keyword evidence="7" id="KW-1185">Reference proteome</keyword>
<dbReference type="RefSeq" id="WP_147160191.1">
    <property type="nucleotide sequence ID" value="NZ_BJYR01000018.1"/>
</dbReference>
<protein>
    <recommendedName>
        <fullName evidence="4">Tautomerase</fullName>
        <ecNumber evidence="4">5.3.2.-</ecNumber>
    </recommendedName>
</protein>
<dbReference type="InterPro" id="IPR018191">
    <property type="entry name" value="4-OT"/>
</dbReference>
<dbReference type="EMBL" id="BJYR01000018">
    <property type="protein sequence ID" value="GEO00855.1"/>
    <property type="molecule type" value="Genomic_DNA"/>
</dbReference>